<dbReference type="PANTHER" id="PTHR30576:SF0">
    <property type="entry name" value="UNDECAPRENYL-PHOSPHATE N-ACETYLGALACTOSAMINYL 1-PHOSPHATE TRANSFERASE-RELATED"/>
    <property type="match status" value="1"/>
</dbReference>
<dbReference type="RefSeq" id="WP_190967035.1">
    <property type="nucleotide sequence ID" value="NZ_JACJTB010000005.1"/>
</dbReference>
<comment type="caution">
    <text evidence="4">The sequence shown here is derived from an EMBL/GenBank/DDBJ whole genome shotgun (WGS) entry which is preliminary data.</text>
</comment>
<feature type="domain" description="Bacterial sugar transferase" evidence="3">
    <location>
        <begin position="118"/>
        <end position="243"/>
    </location>
</feature>
<evidence type="ECO:0000259" key="3">
    <source>
        <dbReference type="Pfam" id="PF02397"/>
    </source>
</evidence>
<evidence type="ECO:0000313" key="4">
    <source>
        <dbReference type="EMBL" id="MBD2594133.1"/>
    </source>
</evidence>
<dbReference type="PANTHER" id="PTHR30576">
    <property type="entry name" value="COLANIC BIOSYNTHESIS UDP-GLUCOSE LIPID CARRIER TRANSFERASE"/>
    <property type="match status" value="1"/>
</dbReference>
<reference evidence="4 5" key="1">
    <citation type="journal article" date="2020" name="ISME J.">
        <title>Comparative genomics reveals insights into cyanobacterial evolution and habitat adaptation.</title>
        <authorList>
            <person name="Chen M.Y."/>
            <person name="Teng W.K."/>
            <person name="Zhao L."/>
            <person name="Hu C.X."/>
            <person name="Zhou Y.K."/>
            <person name="Han B.P."/>
            <person name="Song L.R."/>
            <person name="Shu W.S."/>
        </authorList>
    </citation>
    <scope>NUCLEOTIDE SEQUENCE [LARGE SCALE GENOMIC DNA]</scope>
    <source>
        <strain evidence="4 5">FACHB-130</strain>
    </source>
</reference>
<accession>A0ABR8FV99</accession>
<organism evidence="4 5">
    <name type="scientific">Nostoc spongiaeforme FACHB-130</name>
    <dbReference type="NCBI Taxonomy" id="1357510"/>
    <lineage>
        <taxon>Bacteria</taxon>
        <taxon>Bacillati</taxon>
        <taxon>Cyanobacteriota</taxon>
        <taxon>Cyanophyceae</taxon>
        <taxon>Nostocales</taxon>
        <taxon>Nostocaceae</taxon>
        <taxon>Nostoc</taxon>
    </lineage>
</organism>
<dbReference type="NCBIfam" id="NF045514">
    <property type="entry name" value="glycotran_HepC"/>
    <property type="match status" value="1"/>
</dbReference>
<evidence type="ECO:0000256" key="2">
    <source>
        <dbReference type="SAM" id="Phobius"/>
    </source>
</evidence>
<evidence type="ECO:0000313" key="5">
    <source>
        <dbReference type="Proteomes" id="UP000603457"/>
    </source>
</evidence>
<gene>
    <name evidence="4" type="ORF">H6G74_07285</name>
</gene>
<protein>
    <submittedName>
        <fullName evidence="4">Sugar transferase</fullName>
    </submittedName>
</protein>
<feature type="transmembrane region" description="Helical" evidence="2">
    <location>
        <begin position="119"/>
        <end position="143"/>
    </location>
</feature>
<name>A0ABR8FV99_9NOSO</name>
<dbReference type="EMBL" id="JACJTB010000005">
    <property type="protein sequence ID" value="MBD2594133.1"/>
    <property type="molecule type" value="Genomic_DNA"/>
</dbReference>
<dbReference type="Proteomes" id="UP000603457">
    <property type="component" value="Unassembled WGS sequence"/>
</dbReference>
<keyword evidence="2" id="KW-1133">Transmembrane helix</keyword>
<dbReference type="InterPro" id="IPR003362">
    <property type="entry name" value="Bact_transf"/>
</dbReference>
<keyword evidence="2" id="KW-0472">Membrane</keyword>
<keyword evidence="4" id="KW-0808">Transferase</keyword>
<comment type="similarity">
    <text evidence="1">Belongs to the bacterial sugar transferase family.</text>
</comment>
<evidence type="ECO:0000256" key="1">
    <source>
        <dbReference type="ARBA" id="ARBA00006464"/>
    </source>
</evidence>
<sequence length="251" mass="28483">MTSSLVRTPQTFDSVTPQPTTELTPYCTLQWRRDKLLVKSPGKFKQPYLPALENQELLIDCLKHSPVNLVSVDPTIGETWVKFWADACKKSHKPIFIYGSSENLLFKQNSKPWGWFLRLIDWIAALFLLLLLSPAILGLVLLLQITSPDSLFSTEWYVGERGRLFQAIKFSTTSKPKLTPLIRWIRKSGLENLPQLFNVLRGDMGLIGSRYLTLSTAIRLSSEAQISLNQLPVITKSWSVQAESNLIIHNS</sequence>
<dbReference type="Pfam" id="PF02397">
    <property type="entry name" value="Bac_transf"/>
    <property type="match status" value="1"/>
</dbReference>
<proteinExistence type="inferred from homology"/>
<keyword evidence="5" id="KW-1185">Reference proteome</keyword>
<keyword evidence="2" id="KW-0812">Transmembrane</keyword>
<dbReference type="GO" id="GO:0016740">
    <property type="term" value="F:transferase activity"/>
    <property type="evidence" value="ECO:0007669"/>
    <property type="project" value="UniProtKB-KW"/>
</dbReference>